<reference evidence="1 2" key="1">
    <citation type="submission" date="2019-01" db="EMBL/GenBank/DDBJ databases">
        <title>Sequencing of cultivated peanut Arachis hypogaea provides insights into genome evolution and oil improvement.</title>
        <authorList>
            <person name="Chen X."/>
        </authorList>
    </citation>
    <scope>NUCLEOTIDE SEQUENCE [LARGE SCALE GENOMIC DNA]</scope>
    <source>
        <strain evidence="2">cv. Fuhuasheng</strain>
        <tissue evidence="1">Leaves</tissue>
    </source>
</reference>
<dbReference type="AlphaFoldDB" id="A0A445BZR6"/>
<dbReference type="Pfam" id="PF03004">
    <property type="entry name" value="Transposase_24"/>
    <property type="match status" value="1"/>
</dbReference>
<dbReference type="EMBL" id="SDMP01000008">
    <property type="protein sequence ID" value="RYR44233.1"/>
    <property type="molecule type" value="Genomic_DNA"/>
</dbReference>
<evidence type="ECO:0000313" key="1">
    <source>
        <dbReference type="EMBL" id="RYR44233.1"/>
    </source>
</evidence>
<dbReference type="Proteomes" id="UP000289738">
    <property type="component" value="Chromosome A08"/>
</dbReference>
<keyword evidence="2" id="KW-1185">Reference proteome</keyword>
<sequence length="123" mass="13895">MIQLILKSLDRDAILVETFKYTHTLKENKERFIDQRSQDHYKSYMQRLDVATQQSQQSGENTNGSATSVVDPDAVWRETISGLHKNSVYGLASFFASSLRTSALRTLSALPPVELSISRKAFI</sequence>
<comment type="caution">
    <text evidence="1">The sequence shown here is derived from an EMBL/GenBank/DDBJ whole genome shotgun (WGS) entry which is preliminary data.</text>
</comment>
<evidence type="ECO:0000313" key="2">
    <source>
        <dbReference type="Proteomes" id="UP000289738"/>
    </source>
</evidence>
<accession>A0A445BZR6</accession>
<dbReference type="InterPro" id="IPR004252">
    <property type="entry name" value="Probable_transposase_24"/>
</dbReference>
<proteinExistence type="predicted"/>
<organism evidence="1 2">
    <name type="scientific">Arachis hypogaea</name>
    <name type="common">Peanut</name>
    <dbReference type="NCBI Taxonomy" id="3818"/>
    <lineage>
        <taxon>Eukaryota</taxon>
        <taxon>Viridiplantae</taxon>
        <taxon>Streptophyta</taxon>
        <taxon>Embryophyta</taxon>
        <taxon>Tracheophyta</taxon>
        <taxon>Spermatophyta</taxon>
        <taxon>Magnoliopsida</taxon>
        <taxon>eudicotyledons</taxon>
        <taxon>Gunneridae</taxon>
        <taxon>Pentapetalae</taxon>
        <taxon>rosids</taxon>
        <taxon>fabids</taxon>
        <taxon>Fabales</taxon>
        <taxon>Fabaceae</taxon>
        <taxon>Papilionoideae</taxon>
        <taxon>50 kb inversion clade</taxon>
        <taxon>dalbergioids sensu lato</taxon>
        <taxon>Dalbergieae</taxon>
        <taxon>Pterocarpus clade</taxon>
        <taxon>Arachis</taxon>
    </lineage>
</organism>
<gene>
    <name evidence="1" type="ORF">Ahy_A08g040599</name>
</gene>
<protein>
    <submittedName>
        <fullName evidence="1">Uncharacterized protein</fullName>
    </submittedName>
</protein>
<name>A0A445BZR6_ARAHY</name>